<dbReference type="OrthoDB" id="73875at2759"/>
<dbReference type="AlphaFoldDB" id="A0A8K0SP58"/>
<gene>
    <name evidence="2" type="ORF">B0I35DRAFT_504515</name>
</gene>
<comment type="caution">
    <text evidence="2">The sequence shown here is derived from an EMBL/GenBank/DDBJ whole genome shotgun (WGS) entry which is preliminary data.</text>
</comment>
<proteinExistence type="predicted"/>
<feature type="region of interest" description="Disordered" evidence="1">
    <location>
        <begin position="242"/>
        <end position="264"/>
    </location>
</feature>
<dbReference type="Proteomes" id="UP000813444">
    <property type="component" value="Unassembled WGS sequence"/>
</dbReference>
<keyword evidence="3" id="KW-1185">Reference proteome</keyword>
<protein>
    <submittedName>
        <fullName evidence="2">Uncharacterized protein</fullName>
    </submittedName>
</protein>
<sequence length="611" mass="68536">MVWAIDQVDQKSTSLLYPKEWTKEEIAEAESAARDEVVNGVCYTTKCGDKCRKGDHEASQMNGQPGQLSTMERCPKGDYRRLCCTKGTIMGKCRWRGYRGLGLPCTGGCADLETEVTQNTNHHSDKEDQSCTGGTQSYCCAGFSPPVTKEQVQRKFKDEAADKAVAVAEALALELAAKAFCRIAITAALTPLTFIPFVGWIIRLAVQAAVPALANVCAKGIAKGGKSVFKFRGKDYDVKLDKPLTTKNDRGSKAEPTRPSEKDGHCKLADEALEKRARLRPLSKTETRFKEHHTTVTKVCDGEKWPQPCLHYSSVIDKHPENALMTCTTKNNGDIREVVHQYVWDHDKGWINGWMRAKNVGCERDEFPPAAIWQARNQRVWIRLLPQAQNRGAGSLFRNVCPARFKVGPADRKPRRGRVERGCKRRTSHFVETRTRTRTVVSMSFINMPALRDYGIPDNPCWPEMLVPDPGFALMTNDPWYNAHPTNKKYTQLYQHRPGPEFTSGKKSRPGYNLAVDPEDIVVDEGNSTRQATEEELFENYGFLQCKDSECKDEMEELGVDYLPRINLHDIEPPVTSAYTTLDTVPTSLSGDAVTETLEELHMLITQAPEL</sequence>
<evidence type="ECO:0000256" key="1">
    <source>
        <dbReference type="SAM" id="MobiDB-lite"/>
    </source>
</evidence>
<reference evidence="2" key="1">
    <citation type="journal article" date="2021" name="Nat. Commun.">
        <title>Genetic determinants of endophytism in the Arabidopsis root mycobiome.</title>
        <authorList>
            <person name="Mesny F."/>
            <person name="Miyauchi S."/>
            <person name="Thiergart T."/>
            <person name="Pickel B."/>
            <person name="Atanasova L."/>
            <person name="Karlsson M."/>
            <person name="Huettel B."/>
            <person name="Barry K.W."/>
            <person name="Haridas S."/>
            <person name="Chen C."/>
            <person name="Bauer D."/>
            <person name="Andreopoulos W."/>
            <person name="Pangilinan J."/>
            <person name="LaButti K."/>
            <person name="Riley R."/>
            <person name="Lipzen A."/>
            <person name="Clum A."/>
            <person name="Drula E."/>
            <person name="Henrissat B."/>
            <person name="Kohler A."/>
            <person name="Grigoriev I.V."/>
            <person name="Martin F.M."/>
            <person name="Hacquard S."/>
        </authorList>
    </citation>
    <scope>NUCLEOTIDE SEQUENCE</scope>
    <source>
        <strain evidence="2">MPI-CAGE-CH-0235</strain>
    </source>
</reference>
<accession>A0A8K0SP58</accession>
<name>A0A8K0SP58_9HYPO</name>
<dbReference type="EMBL" id="JAGPNK010000008">
    <property type="protein sequence ID" value="KAH7317110.1"/>
    <property type="molecule type" value="Genomic_DNA"/>
</dbReference>
<organism evidence="2 3">
    <name type="scientific">Stachybotrys elegans</name>
    <dbReference type="NCBI Taxonomy" id="80388"/>
    <lineage>
        <taxon>Eukaryota</taxon>
        <taxon>Fungi</taxon>
        <taxon>Dikarya</taxon>
        <taxon>Ascomycota</taxon>
        <taxon>Pezizomycotina</taxon>
        <taxon>Sordariomycetes</taxon>
        <taxon>Hypocreomycetidae</taxon>
        <taxon>Hypocreales</taxon>
        <taxon>Stachybotryaceae</taxon>
        <taxon>Stachybotrys</taxon>
    </lineage>
</organism>
<evidence type="ECO:0000313" key="3">
    <source>
        <dbReference type="Proteomes" id="UP000813444"/>
    </source>
</evidence>
<evidence type="ECO:0000313" key="2">
    <source>
        <dbReference type="EMBL" id="KAH7317110.1"/>
    </source>
</evidence>